<dbReference type="EMBL" id="MN740307">
    <property type="protein sequence ID" value="QHT99432.1"/>
    <property type="molecule type" value="Genomic_DNA"/>
</dbReference>
<dbReference type="PROSITE" id="PS51688">
    <property type="entry name" value="ICA"/>
    <property type="match status" value="1"/>
</dbReference>
<evidence type="ECO:0000259" key="1">
    <source>
        <dbReference type="PROSITE" id="PS51688"/>
    </source>
</evidence>
<evidence type="ECO:0000313" key="2">
    <source>
        <dbReference type="EMBL" id="QHT99432.1"/>
    </source>
</evidence>
<name>A0A6C0J288_9ZZZZ</name>
<accession>A0A6C0J288</accession>
<protein>
    <recommendedName>
        <fullName evidence="1">Peptidase S74 domain-containing protein</fullName>
    </recommendedName>
</protein>
<feature type="domain" description="Peptidase S74" evidence="1">
    <location>
        <begin position="191"/>
        <end position="280"/>
    </location>
</feature>
<sequence length="280" mass="30873">MYGDDPDANHFNQSYVKDFIDISGNVVLQKDANLNVYNNIITGGNVTIQHTQTHSADLTTNKRIVVDGDISLNANVTVNNNVSMDGNIVRCNLVDSSIPSTAINGLITSGPDFTQSAILYEKGVNVDADASFNGTTVQSSNLKIDGNIEFSDGTSMDTYLDNKVNGSYPSSTFESLAINNTLTAGSFSTSSDYRIKKNIVSLNETNTIDNLRPVKYLHTLLNKEQYGLIAHELQEYYPDLVVGEKDGEDWQRINYTGLIALLINEIKRLKEEVVELENMN</sequence>
<dbReference type="InterPro" id="IPR030392">
    <property type="entry name" value="S74_ICA"/>
</dbReference>
<dbReference type="AlphaFoldDB" id="A0A6C0J288"/>
<dbReference type="Pfam" id="PF13884">
    <property type="entry name" value="Peptidase_S74"/>
    <property type="match status" value="1"/>
</dbReference>
<proteinExistence type="predicted"/>
<reference evidence="2" key="1">
    <citation type="journal article" date="2020" name="Nature">
        <title>Giant virus diversity and host interactions through global metagenomics.</title>
        <authorList>
            <person name="Schulz F."/>
            <person name="Roux S."/>
            <person name="Paez-Espino D."/>
            <person name="Jungbluth S."/>
            <person name="Walsh D.A."/>
            <person name="Denef V.J."/>
            <person name="McMahon K.D."/>
            <person name="Konstantinidis K.T."/>
            <person name="Eloe-Fadrosh E.A."/>
            <person name="Kyrpides N.C."/>
            <person name="Woyke T."/>
        </authorList>
    </citation>
    <scope>NUCLEOTIDE SEQUENCE</scope>
    <source>
        <strain evidence="2">GVMAG-M-3300025699-48</strain>
    </source>
</reference>
<organism evidence="2">
    <name type="scientific">viral metagenome</name>
    <dbReference type="NCBI Taxonomy" id="1070528"/>
    <lineage>
        <taxon>unclassified sequences</taxon>
        <taxon>metagenomes</taxon>
        <taxon>organismal metagenomes</taxon>
    </lineage>
</organism>